<reference evidence="1" key="2">
    <citation type="submission" date="2017-06" db="EMBL/GenBank/DDBJ databases">
        <title>WGS assembly of Brachypodium distachyon.</title>
        <authorList>
            <consortium name="The International Brachypodium Initiative"/>
            <person name="Lucas S."/>
            <person name="Harmon-Smith M."/>
            <person name="Lail K."/>
            <person name="Tice H."/>
            <person name="Grimwood J."/>
            <person name="Bruce D."/>
            <person name="Barry K."/>
            <person name="Shu S."/>
            <person name="Lindquist E."/>
            <person name="Wang M."/>
            <person name="Pitluck S."/>
            <person name="Vogel J.P."/>
            <person name="Garvin D.F."/>
            <person name="Mockler T.C."/>
            <person name="Schmutz J."/>
            <person name="Rokhsar D."/>
            <person name="Bevan M.W."/>
        </authorList>
    </citation>
    <scope>NUCLEOTIDE SEQUENCE</scope>
    <source>
        <strain evidence="1">Bd21</strain>
    </source>
</reference>
<evidence type="ECO:0000313" key="1">
    <source>
        <dbReference type="EMBL" id="KQK14336.1"/>
    </source>
</evidence>
<gene>
    <name evidence="2" type="primary">LOC100821889</name>
    <name evidence="1" type="ORF">BRADI_1g15520v3</name>
</gene>
<dbReference type="EnsemblPlants" id="KQK14336">
    <property type="protein sequence ID" value="KQK14336"/>
    <property type="gene ID" value="BRADI_1g15520v3"/>
</dbReference>
<organism evidence="1">
    <name type="scientific">Brachypodium distachyon</name>
    <name type="common">Purple false brome</name>
    <name type="synonym">Trachynia distachya</name>
    <dbReference type="NCBI Taxonomy" id="15368"/>
    <lineage>
        <taxon>Eukaryota</taxon>
        <taxon>Viridiplantae</taxon>
        <taxon>Streptophyta</taxon>
        <taxon>Embryophyta</taxon>
        <taxon>Tracheophyta</taxon>
        <taxon>Spermatophyta</taxon>
        <taxon>Magnoliopsida</taxon>
        <taxon>Liliopsida</taxon>
        <taxon>Poales</taxon>
        <taxon>Poaceae</taxon>
        <taxon>BOP clade</taxon>
        <taxon>Pooideae</taxon>
        <taxon>Stipodae</taxon>
        <taxon>Brachypodieae</taxon>
        <taxon>Brachypodium</taxon>
    </lineage>
</organism>
<reference evidence="2" key="3">
    <citation type="submission" date="2018-08" db="UniProtKB">
        <authorList>
            <consortium name="EnsemblPlants"/>
        </authorList>
    </citation>
    <scope>IDENTIFICATION</scope>
    <source>
        <strain evidence="2">cv. Bd21</strain>
    </source>
</reference>
<proteinExistence type="predicted"/>
<evidence type="ECO:0000313" key="3">
    <source>
        <dbReference type="Proteomes" id="UP000008810"/>
    </source>
</evidence>
<dbReference type="FunCoup" id="I1GQK9">
    <property type="interactions" value="1896"/>
</dbReference>
<dbReference type="OrthoDB" id="537257at2759"/>
<dbReference type="PANTHER" id="PTHR35292">
    <property type="entry name" value="EXPRESSED PROTEIN"/>
    <property type="match status" value="1"/>
</dbReference>
<name>I1GQK9_BRADI</name>
<dbReference type="Gramene" id="KQK14336">
    <property type="protein sequence ID" value="KQK14336"/>
    <property type="gene ID" value="BRADI_1g15520v3"/>
</dbReference>
<dbReference type="eggNOG" id="ENOG502S2MT">
    <property type="taxonomic scope" value="Eukaryota"/>
</dbReference>
<accession>I1GQK9</accession>
<dbReference type="OMA" id="PRINVWE"/>
<dbReference type="HOGENOM" id="CLU_162253_1_0_1"/>
<dbReference type="AlphaFoldDB" id="I1GQK9"/>
<keyword evidence="3" id="KW-1185">Reference proteome</keyword>
<sequence>MASRLLAAAASSSSSSASPLARLIARRRLAADHHGSTKVNMWQEPLNPGNWKEEHFVLSSLAMWGGIFYGVAKLFGGKKEDKTEVAPAQAH</sequence>
<dbReference type="Proteomes" id="UP000008810">
    <property type="component" value="Chromosome 1"/>
</dbReference>
<evidence type="ECO:0000313" key="2">
    <source>
        <dbReference type="EnsemblPlants" id="KQK14336"/>
    </source>
</evidence>
<dbReference type="GeneID" id="100821889"/>
<dbReference type="EMBL" id="CM000880">
    <property type="protein sequence ID" value="KQK14336.1"/>
    <property type="molecule type" value="Genomic_DNA"/>
</dbReference>
<dbReference type="RefSeq" id="XP_003562339.1">
    <property type="nucleotide sequence ID" value="XM_003562291.4"/>
</dbReference>
<dbReference type="STRING" id="15368.I1GQK9"/>
<reference evidence="1 2" key="1">
    <citation type="journal article" date="2010" name="Nature">
        <title>Genome sequencing and analysis of the model grass Brachypodium distachyon.</title>
        <authorList>
            <consortium name="International Brachypodium Initiative"/>
        </authorList>
    </citation>
    <scope>NUCLEOTIDE SEQUENCE [LARGE SCALE GENOMIC DNA]</scope>
    <source>
        <strain evidence="1 2">Bd21</strain>
    </source>
</reference>
<dbReference type="PANTHER" id="PTHR35292:SF13">
    <property type="entry name" value="OS03G0581800 PROTEIN"/>
    <property type="match status" value="1"/>
</dbReference>
<dbReference type="KEGG" id="bdi:100821889"/>
<protein>
    <submittedName>
        <fullName evidence="1 2">Uncharacterized protein</fullName>
    </submittedName>
</protein>